<organism evidence="1 2">
    <name type="scientific">Aminobacter niigataensis</name>
    <dbReference type="NCBI Taxonomy" id="83265"/>
    <lineage>
        <taxon>Bacteria</taxon>
        <taxon>Pseudomonadati</taxon>
        <taxon>Pseudomonadota</taxon>
        <taxon>Alphaproteobacteria</taxon>
        <taxon>Hyphomicrobiales</taxon>
        <taxon>Phyllobacteriaceae</taxon>
        <taxon>Aminobacter</taxon>
    </lineage>
</organism>
<accession>A0ABR6L3R9</accession>
<sequence length="70" mass="7818">MMDKRYELVLDPSDLWTVWDTMTEEPAMLGFAPLIGLTKSEASIACALLSDIDQKNTAEKTRERRGKSAA</sequence>
<evidence type="ECO:0000313" key="1">
    <source>
        <dbReference type="EMBL" id="MBB4651261.1"/>
    </source>
</evidence>
<dbReference type="RefSeq" id="WP_108605849.1">
    <property type="nucleotide sequence ID" value="NZ_JACHOT010000003.1"/>
</dbReference>
<name>A0ABR6L3R9_9HYPH</name>
<proteinExistence type="predicted"/>
<dbReference type="EMBL" id="JACHOT010000003">
    <property type="protein sequence ID" value="MBB4651261.1"/>
    <property type="molecule type" value="Genomic_DNA"/>
</dbReference>
<reference evidence="1 2" key="1">
    <citation type="submission" date="2020-08" db="EMBL/GenBank/DDBJ databases">
        <title>Genomic Encyclopedia of Type Strains, Phase IV (KMG-IV): sequencing the most valuable type-strain genomes for metagenomic binning, comparative biology and taxonomic classification.</title>
        <authorList>
            <person name="Goeker M."/>
        </authorList>
    </citation>
    <scope>NUCLEOTIDE SEQUENCE [LARGE SCALE GENOMIC DNA]</scope>
    <source>
        <strain evidence="1 2">DSM 7050</strain>
    </source>
</reference>
<evidence type="ECO:0000313" key="2">
    <source>
        <dbReference type="Proteomes" id="UP000539538"/>
    </source>
</evidence>
<comment type="caution">
    <text evidence="1">The sequence shown here is derived from an EMBL/GenBank/DDBJ whole genome shotgun (WGS) entry which is preliminary data.</text>
</comment>
<dbReference type="Proteomes" id="UP000539538">
    <property type="component" value="Unassembled WGS sequence"/>
</dbReference>
<protein>
    <submittedName>
        <fullName evidence="1">Uncharacterized protein</fullName>
    </submittedName>
</protein>
<gene>
    <name evidence="1" type="ORF">GGQ99_003024</name>
</gene>
<keyword evidence="2" id="KW-1185">Reference proteome</keyword>